<feature type="region of interest" description="Disordered" evidence="6">
    <location>
        <begin position="510"/>
        <end position="549"/>
    </location>
</feature>
<dbReference type="GO" id="GO:0006865">
    <property type="term" value="P:amino acid transport"/>
    <property type="evidence" value="ECO:0007669"/>
    <property type="project" value="UniProtKB-KW"/>
</dbReference>
<feature type="compositionally biased region" description="Basic and acidic residues" evidence="6">
    <location>
        <begin position="517"/>
        <end position="526"/>
    </location>
</feature>
<evidence type="ECO:0000256" key="1">
    <source>
        <dbReference type="ARBA" id="ARBA00010162"/>
    </source>
</evidence>
<reference evidence="8 9" key="1">
    <citation type="submission" date="2017-04" db="EMBL/GenBank/DDBJ databases">
        <authorList>
            <person name="Afonso C.L."/>
            <person name="Miller P.J."/>
            <person name="Scott M.A."/>
            <person name="Spackman E."/>
            <person name="Goraichik I."/>
            <person name="Dimitrov K.M."/>
            <person name="Suarez D.L."/>
            <person name="Swayne D.E."/>
        </authorList>
    </citation>
    <scope>NUCLEOTIDE SEQUENCE [LARGE SCALE GENOMIC DNA]</scope>
</reference>
<evidence type="ECO:0000259" key="7">
    <source>
        <dbReference type="PROSITE" id="PS51836"/>
    </source>
</evidence>
<dbReference type="InterPro" id="IPR041153">
    <property type="entry name" value="LST4_longin"/>
</dbReference>
<evidence type="ECO:0000256" key="3">
    <source>
        <dbReference type="ARBA" id="ARBA00022448"/>
    </source>
</evidence>
<name>A0A1X7R0Y1_9SACH</name>
<feature type="domain" description="UDENN FNIP1/2-type" evidence="7">
    <location>
        <begin position="212"/>
        <end position="940"/>
    </location>
</feature>
<dbReference type="OrthoDB" id="4063558at2759"/>
<evidence type="ECO:0000256" key="6">
    <source>
        <dbReference type="SAM" id="MobiDB-lite"/>
    </source>
</evidence>
<feature type="region of interest" description="Disordered" evidence="6">
    <location>
        <begin position="89"/>
        <end position="112"/>
    </location>
</feature>
<feature type="compositionally biased region" description="Low complexity" evidence="6">
    <location>
        <begin position="529"/>
        <end position="549"/>
    </location>
</feature>
<feature type="compositionally biased region" description="Low complexity" evidence="6">
    <location>
        <begin position="90"/>
        <end position="110"/>
    </location>
</feature>
<evidence type="ECO:0000313" key="9">
    <source>
        <dbReference type="Proteomes" id="UP000196158"/>
    </source>
</evidence>
<comment type="similarity">
    <text evidence="1">Belongs to the LST4 family.</text>
</comment>
<feature type="compositionally biased region" description="Polar residues" evidence="6">
    <location>
        <begin position="1"/>
        <end position="11"/>
    </location>
</feature>
<dbReference type="PROSITE" id="PS51836">
    <property type="entry name" value="DENN_FNIP12"/>
    <property type="match status" value="1"/>
</dbReference>
<dbReference type="Pfam" id="PF18639">
    <property type="entry name" value="Longin_2"/>
    <property type="match status" value="1"/>
</dbReference>
<evidence type="ECO:0000313" key="8">
    <source>
        <dbReference type="EMBL" id="SMN19347.1"/>
    </source>
</evidence>
<keyword evidence="4" id="KW-0653">Protein transport</keyword>
<protein>
    <recommendedName>
        <fullName evidence="2">Protein LST4</fullName>
    </recommendedName>
</protein>
<feature type="region of interest" description="Disordered" evidence="6">
    <location>
        <begin position="635"/>
        <end position="659"/>
    </location>
</feature>
<gene>
    <name evidence="8" type="ORF">KASA_0P05434G</name>
</gene>
<dbReference type="InterPro" id="IPR037545">
    <property type="entry name" value="DENN_FNIP1/2"/>
</dbReference>
<dbReference type="AlphaFoldDB" id="A0A1X7R0Y1"/>
<evidence type="ECO:0000256" key="4">
    <source>
        <dbReference type="ARBA" id="ARBA00022927"/>
    </source>
</evidence>
<evidence type="ECO:0000256" key="2">
    <source>
        <dbReference type="ARBA" id="ARBA00013394"/>
    </source>
</evidence>
<dbReference type="GO" id="GO:0005737">
    <property type="term" value="C:cytoplasm"/>
    <property type="evidence" value="ECO:0007669"/>
    <property type="project" value="UniProtKB-ARBA"/>
</dbReference>
<proteinExistence type="inferred from homology"/>
<feature type="compositionally biased region" description="Polar residues" evidence="6">
    <location>
        <begin position="635"/>
        <end position="644"/>
    </location>
</feature>
<keyword evidence="3" id="KW-0813">Transport</keyword>
<sequence length="968" mass="110195">MLGNLLKNNGASSSNSSTSPSPRPPSVKSTVTRQSSMKYVDSVERISNYSIETKNLIDSGREDSNDNNSDRNTISNSITHSISAVTLNASNNINNNNNNNSNNNNNNNNIPSQSASVFLRSLLRDSEGTKNKNGISPIRTTDTLLTNDAINSGDFEHEEEDGTPTFPSHTKDVQNYPQILNQMADDSKLELFGCKMMPISKNLEDESFISEDSTYPFRILVAEETEQMACRSNFKLFLDHSYPQYSDIGKIRPNELRQYMFCSIFRVMNSKKYNKNEKFRVIPNSEYMILTRIFYLNSPYNRIAINLCLPKFLLPIITEVWSFIQNWWDESQRILTKIILEHKRNPSGLKGKKPLHDTSDNNTFNKNTTGNTTHSLQNIFLQKYSMEFERIISILKNYLIPCFRSSFEIPRLFLFPPDDVKFVETWFRGCFKWIELKDGPKLNLLQTSLATVIVNYKRMLLMSDDGNSKENARIIVLSGNVTVANKLIFLICGLLNRKIRQNLNLINQPRSRGKVSTPEKKAERMTIHSRSSLNRSSIESSPSSVSSFSSMSSMVSNSSRYNYTRNGWEIPQRMGSSSASIAISPADSTSADVIQPSTFKSGNNSIRYLSSSLSSQQNSYGSWFTSRPSITRMLSKSPSVTESESPLFRVPPNGMKTTNNFHKTPSSTSLHQMGIVRNNPAPYHASQESMSLLDFEESLWVGTPESMNSIDLYYVPTNRTLTPKVCNTSTINNDGNSFLSPLMNLNIQRDSQRIDESVMLDDAFDAICSPEVDNILTSKHPSNFRINAPNEKSSKASVIDIDVKLDKDIKDSIKFNELLPRYTGYLPNLNRFYQIQANPYSNEIDGHILTTMRKELHLNPNISIIKTLVISLQTREIYEMMVKQQEIEDKGSQRMRRIFKNGKFLLKHSSSSKNVIECMRFIDASFDRVRDIYREIDSRSDDSDDRRHGYTGEILHIFNSIINYSNNL</sequence>
<feature type="region of interest" description="Disordered" evidence="6">
    <location>
        <begin position="1"/>
        <end position="39"/>
    </location>
</feature>
<dbReference type="GO" id="GO:0015031">
    <property type="term" value="P:protein transport"/>
    <property type="evidence" value="ECO:0007669"/>
    <property type="project" value="UniProtKB-KW"/>
</dbReference>
<keyword evidence="5" id="KW-0029">Amino-acid transport</keyword>
<keyword evidence="9" id="KW-1185">Reference proteome</keyword>
<evidence type="ECO:0000256" key="5">
    <source>
        <dbReference type="ARBA" id="ARBA00022970"/>
    </source>
</evidence>
<dbReference type="Proteomes" id="UP000196158">
    <property type="component" value="Unassembled WGS sequence"/>
</dbReference>
<dbReference type="EMBL" id="FXLY01000003">
    <property type="protein sequence ID" value="SMN19347.1"/>
    <property type="molecule type" value="Genomic_DNA"/>
</dbReference>
<dbReference type="STRING" id="1789683.A0A1X7R0Y1"/>
<organism evidence="8 9">
    <name type="scientific">Maudiozyma saulgeensis</name>
    <dbReference type="NCBI Taxonomy" id="1789683"/>
    <lineage>
        <taxon>Eukaryota</taxon>
        <taxon>Fungi</taxon>
        <taxon>Dikarya</taxon>
        <taxon>Ascomycota</taxon>
        <taxon>Saccharomycotina</taxon>
        <taxon>Saccharomycetes</taxon>
        <taxon>Saccharomycetales</taxon>
        <taxon>Saccharomycetaceae</taxon>
        <taxon>Maudiozyma</taxon>
    </lineage>
</organism>
<accession>A0A1X7R0Y1</accession>